<feature type="transmembrane region" description="Helical" evidence="6">
    <location>
        <begin position="75"/>
        <end position="95"/>
    </location>
</feature>
<dbReference type="Proteomes" id="UP000309390">
    <property type="component" value="Unassembled WGS sequence"/>
</dbReference>
<dbReference type="Pfam" id="PF07690">
    <property type="entry name" value="MFS_1"/>
    <property type="match status" value="1"/>
</dbReference>
<dbReference type="InterPro" id="IPR036259">
    <property type="entry name" value="MFS_trans_sf"/>
</dbReference>
<evidence type="ECO:0000313" key="8">
    <source>
        <dbReference type="EMBL" id="CZQ70502.1"/>
    </source>
</evidence>
<evidence type="ECO:0000256" key="1">
    <source>
        <dbReference type="ARBA" id="ARBA00004651"/>
    </source>
</evidence>
<feature type="transmembrane region" description="Helical" evidence="6">
    <location>
        <begin position="240"/>
        <end position="259"/>
    </location>
</feature>
<dbReference type="Proteomes" id="UP000070985">
    <property type="component" value="Unassembled WGS sequence"/>
</dbReference>
<dbReference type="GO" id="GO:0005886">
    <property type="term" value="C:plasma membrane"/>
    <property type="evidence" value="ECO:0007669"/>
    <property type="project" value="UniProtKB-SubCell"/>
</dbReference>
<name>A0AAE8P987_STAAU</name>
<reference evidence="8" key="1">
    <citation type="submission" date="2016-02" db="EMBL/GenBank/DDBJ databases">
        <authorList>
            <consortium name="Pathogen Informatics"/>
        </authorList>
    </citation>
    <scope>NUCLEOTIDE SEQUENCE</scope>
    <source>
        <strain evidence="8">1943STDY5698364</strain>
    </source>
</reference>
<dbReference type="Proteomes" id="UP000249918">
    <property type="component" value="Unassembled WGS sequence"/>
</dbReference>
<dbReference type="AlphaFoldDB" id="A0AAE8P987"/>
<dbReference type="InterPro" id="IPR011701">
    <property type="entry name" value="MFS"/>
</dbReference>
<dbReference type="SUPFAM" id="SSF103473">
    <property type="entry name" value="MFS general substrate transporter"/>
    <property type="match status" value="1"/>
</dbReference>
<feature type="transmembrane region" description="Helical" evidence="6">
    <location>
        <begin position="271"/>
        <end position="289"/>
    </location>
</feature>
<dbReference type="Gene3D" id="1.20.1250.20">
    <property type="entry name" value="MFS general substrate transporter like domains"/>
    <property type="match status" value="1"/>
</dbReference>
<keyword evidence="3 6" id="KW-0812">Transmembrane</keyword>
<dbReference type="InterPro" id="IPR001958">
    <property type="entry name" value="Tet-R_TetA/multi-R_MdtG-like"/>
</dbReference>
<feature type="transmembrane region" description="Helical" evidence="6">
    <location>
        <begin position="44"/>
        <end position="63"/>
    </location>
</feature>
<keyword evidence="4 6" id="KW-1133">Transmembrane helix</keyword>
<evidence type="ECO:0000313" key="13">
    <source>
        <dbReference type="Proteomes" id="UP000309390"/>
    </source>
</evidence>
<evidence type="ECO:0000313" key="9">
    <source>
        <dbReference type="EMBL" id="MBX8595530.1"/>
    </source>
</evidence>
<evidence type="ECO:0000256" key="3">
    <source>
        <dbReference type="ARBA" id="ARBA00022692"/>
    </source>
</evidence>
<feature type="transmembrane region" description="Helical" evidence="6">
    <location>
        <begin position="357"/>
        <end position="376"/>
    </location>
</feature>
<feature type="transmembrane region" description="Helical" evidence="6">
    <location>
        <begin position="101"/>
        <end position="119"/>
    </location>
</feature>
<protein>
    <submittedName>
        <fullName evidence="9">MFS transporter</fullName>
    </submittedName>
    <submittedName>
        <fullName evidence="8">Quinolone resistance protein NorA</fullName>
    </submittedName>
</protein>
<evidence type="ECO:0000259" key="7">
    <source>
        <dbReference type="PROSITE" id="PS50850"/>
    </source>
</evidence>
<dbReference type="PANTHER" id="PTHR23504">
    <property type="entry name" value="MAJOR FACILITATOR SUPERFAMILY DOMAIN-CONTAINING PROTEIN 10"/>
    <property type="match status" value="1"/>
</dbReference>
<evidence type="ECO:0000256" key="6">
    <source>
        <dbReference type="SAM" id="Phobius"/>
    </source>
</evidence>
<feature type="transmembrane region" description="Helical" evidence="6">
    <location>
        <begin position="159"/>
        <end position="180"/>
    </location>
</feature>
<dbReference type="PROSITE" id="PS50850">
    <property type="entry name" value="MFS"/>
    <property type="match status" value="1"/>
</dbReference>
<feature type="transmembrane region" description="Helical" evidence="6">
    <location>
        <begin position="329"/>
        <end position="351"/>
    </location>
</feature>
<dbReference type="EMBL" id="CP038850">
    <property type="protein sequence ID" value="QCT57570.1"/>
    <property type="molecule type" value="Genomic_DNA"/>
</dbReference>
<dbReference type="PANTHER" id="PTHR23504:SF115">
    <property type="entry name" value="MULTIDRUG RESISTANCE PROTEIN 2"/>
    <property type="match status" value="1"/>
</dbReference>
<dbReference type="EMBL" id="FJNR01000022">
    <property type="protein sequence ID" value="CZQ70502.1"/>
    <property type="molecule type" value="Genomic_DNA"/>
</dbReference>
<evidence type="ECO:0000313" key="11">
    <source>
        <dbReference type="EMBL" id="SRC20821.1"/>
    </source>
</evidence>
<gene>
    <name evidence="8" type="primary">norA2</name>
    <name evidence="10" type="ORF">E1948_09100</name>
    <name evidence="9" type="ORF">E1948_13255</name>
    <name evidence="8" type="ORF">ERS391062_02535</name>
    <name evidence="11" type="ORF">SAMEA1466929_00480</name>
</gene>
<comment type="subcellular location">
    <subcellularLocation>
        <location evidence="1">Cell membrane</location>
        <topology evidence="1">Multi-pass membrane protein</topology>
    </subcellularLocation>
</comment>
<feature type="transmembrane region" description="Helical" evidence="6">
    <location>
        <begin position="12"/>
        <end position="32"/>
    </location>
</feature>
<reference evidence="9" key="4">
    <citation type="submission" date="2021-08" db="EMBL/GenBank/DDBJ databases">
        <title>Whole-genome sequencing of local methicillin-resistant S. aureus strain Lr2.</title>
        <authorList>
            <person name="Ali A."/>
            <person name="Ullah N."/>
        </authorList>
    </citation>
    <scope>NUCLEOTIDE SEQUENCE</scope>
    <source>
        <strain evidence="9">Lr2</strain>
    </source>
</reference>
<keyword evidence="5 6" id="KW-0472">Membrane</keyword>
<accession>A0AAE8P987</accession>
<feature type="transmembrane region" description="Helical" evidence="6">
    <location>
        <begin position="295"/>
        <end position="317"/>
    </location>
</feature>
<evidence type="ECO:0000256" key="5">
    <source>
        <dbReference type="ARBA" id="ARBA00023136"/>
    </source>
</evidence>
<dbReference type="CDD" id="cd17325">
    <property type="entry name" value="MFS_MdtG_SLC18_like"/>
    <property type="match status" value="1"/>
</dbReference>
<organism evidence="9 13">
    <name type="scientific">Staphylococcus aureus</name>
    <dbReference type="NCBI Taxonomy" id="1280"/>
    <lineage>
        <taxon>Bacteria</taxon>
        <taxon>Bacillati</taxon>
        <taxon>Bacillota</taxon>
        <taxon>Bacilli</taxon>
        <taxon>Bacillales</taxon>
        <taxon>Staphylococcaceae</taxon>
        <taxon>Staphylococcus</taxon>
    </lineage>
</organism>
<dbReference type="EMBL" id="UDJK01000001">
    <property type="protein sequence ID" value="SRC20821.1"/>
    <property type="molecule type" value="Genomic_DNA"/>
</dbReference>
<sequence length="380" mass="41571">MIKKSLIVPLYINIFLVFTAISLVVPSLPLIIKDLNIDGDAFGILIAVFSLFQMIFSPIVGFFSDRYAKKHFLSIGLLLYIVSEFLFGIGMGFYTLLSSRILGGISAALIQTSVIGIIGDISDEANRDKNFGTFSAITSLGFIIGPGIGALFATFHLRLPYFIAMAIGIIMLIINLNLKIPHVQTLASKENKLATLSFKYLKLYLLPAMVILLLAFGLAAIEELYPLYLVDKADFTSFHIALAIIGGSLLGALTQYLVYPKISRHLHEFSIIIISSIYSIMVLCILLLLNSVIALVLISCVIFIGFDIIRPAITVYLSKIAKDKQGLAGSMNSTFTSLGTLIAPIIAGYFYVQNINAPVYIAILTIILTIIALIFLPKKE</sequence>
<reference evidence="11 12" key="2">
    <citation type="submission" date="2018-06" db="EMBL/GenBank/DDBJ databases">
        <authorList>
            <consortium name="Pathogen Informatics"/>
            <person name="Doyle S."/>
        </authorList>
    </citation>
    <scope>NUCLEOTIDE SEQUENCE [LARGE SCALE GENOMIC DNA]</scope>
    <source>
        <strain evidence="11 12">EOE047</strain>
    </source>
</reference>
<evidence type="ECO:0000313" key="12">
    <source>
        <dbReference type="Proteomes" id="UP000249918"/>
    </source>
</evidence>
<proteinExistence type="predicted"/>
<reference evidence="10" key="3">
    <citation type="submission" date="2019-04" db="EMBL/GenBank/DDBJ databases">
        <title>Whole-genome sequencing of local methicillin-resistant S. aureus strain Lr2.</title>
        <authorList>
            <person name="Ullah N."/>
            <person name="Ali A."/>
        </authorList>
    </citation>
    <scope>NUCLEOTIDE SEQUENCE [LARGE SCALE GENOMIC DNA]</scope>
    <source>
        <strain evidence="10">Lr2</strain>
    </source>
</reference>
<evidence type="ECO:0000256" key="2">
    <source>
        <dbReference type="ARBA" id="ARBA00022448"/>
    </source>
</evidence>
<keyword evidence="2" id="KW-0813">Transport</keyword>
<dbReference type="PRINTS" id="PR01035">
    <property type="entry name" value="TCRTETA"/>
</dbReference>
<dbReference type="GO" id="GO:0022857">
    <property type="term" value="F:transmembrane transporter activity"/>
    <property type="evidence" value="ECO:0007669"/>
    <property type="project" value="InterPro"/>
</dbReference>
<feature type="transmembrane region" description="Helical" evidence="6">
    <location>
        <begin position="131"/>
        <end position="153"/>
    </location>
</feature>
<evidence type="ECO:0000313" key="10">
    <source>
        <dbReference type="EMBL" id="QCT57570.1"/>
    </source>
</evidence>
<evidence type="ECO:0000256" key="4">
    <source>
        <dbReference type="ARBA" id="ARBA00022989"/>
    </source>
</evidence>
<feature type="domain" description="Major facilitator superfamily (MFS) profile" evidence="7">
    <location>
        <begin position="6"/>
        <end position="380"/>
    </location>
</feature>
<feature type="transmembrane region" description="Helical" evidence="6">
    <location>
        <begin position="201"/>
        <end position="220"/>
    </location>
</feature>
<dbReference type="RefSeq" id="WP_000592652.1">
    <property type="nucleotide sequence ID" value="NZ_AP025176.1"/>
</dbReference>
<dbReference type="InterPro" id="IPR020846">
    <property type="entry name" value="MFS_dom"/>
</dbReference>
<dbReference type="EMBL" id="JAIGOF010000026">
    <property type="protein sequence ID" value="MBX8595530.1"/>
    <property type="molecule type" value="Genomic_DNA"/>
</dbReference>